<dbReference type="NCBIfam" id="TIGR00756">
    <property type="entry name" value="PPR"/>
    <property type="match status" value="2"/>
</dbReference>
<evidence type="ECO:0000256" key="2">
    <source>
        <dbReference type="PROSITE-ProRule" id="PRU00708"/>
    </source>
</evidence>
<reference evidence="3 4" key="1">
    <citation type="journal article" date="2018" name="PLoS Genet.">
        <title>Population sequencing reveals clonal diversity and ancestral inbreeding in the grapevine cultivar Chardonnay.</title>
        <authorList>
            <person name="Roach M.J."/>
            <person name="Johnson D.L."/>
            <person name="Bohlmann J."/>
            <person name="van Vuuren H.J."/>
            <person name="Jones S.J."/>
            <person name="Pretorius I.S."/>
            <person name="Schmidt S.A."/>
            <person name="Borneman A.R."/>
        </authorList>
    </citation>
    <scope>NUCLEOTIDE SEQUENCE [LARGE SCALE GENOMIC DNA]</scope>
    <source>
        <strain evidence="4">cv. Chardonnay</strain>
        <tissue evidence="3">Leaf</tissue>
    </source>
</reference>
<dbReference type="PANTHER" id="PTHR47493:SF3">
    <property type="entry name" value="PENTACOTRIPEPTIDE-REPEAT REGION OF PRORP DOMAIN-CONTAINING PROTEIN"/>
    <property type="match status" value="1"/>
</dbReference>
<evidence type="ECO:0000256" key="1">
    <source>
        <dbReference type="ARBA" id="ARBA00022737"/>
    </source>
</evidence>
<evidence type="ECO:0000313" key="4">
    <source>
        <dbReference type="Proteomes" id="UP000288805"/>
    </source>
</evidence>
<keyword evidence="1" id="KW-0677">Repeat</keyword>
<dbReference type="InterPro" id="IPR002885">
    <property type="entry name" value="PPR_rpt"/>
</dbReference>
<evidence type="ECO:0000313" key="3">
    <source>
        <dbReference type="EMBL" id="RVW83223.1"/>
    </source>
</evidence>
<dbReference type="Pfam" id="PF13041">
    <property type="entry name" value="PPR_2"/>
    <property type="match status" value="1"/>
</dbReference>
<feature type="repeat" description="PPR" evidence="2">
    <location>
        <begin position="222"/>
        <end position="256"/>
    </location>
</feature>
<feature type="repeat" description="PPR" evidence="2">
    <location>
        <begin position="187"/>
        <end position="221"/>
    </location>
</feature>
<dbReference type="InterPro" id="IPR011990">
    <property type="entry name" value="TPR-like_helical_dom_sf"/>
</dbReference>
<dbReference type="EMBL" id="QGNW01000231">
    <property type="protein sequence ID" value="RVW83223.1"/>
    <property type="molecule type" value="Genomic_DNA"/>
</dbReference>
<feature type="repeat" description="PPR" evidence="2">
    <location>
        <begin position="257"/>
        <end position="291"/>
    </location>
</feature>
<dbReference type="PROSITE" id="PS51375">
    <property type="entry name" value="PPR"/>
    <property type="match status" value="4"/>
</dbReference>
<feature type="repeat" description="PPR" evidence="2">
    <location>
        <begin position="152"/>
        <end position="186"/>
    </location>
</feature>
<comment type="caution">
    <text evidence="3">The sequence shown here is derived from an EMBL/GenBank/DDBJ whole genome shotgun (WGS) entry which is preliminary data.</text>
</comment>
<proteinExistence type="predicted"/>
<protein>
    <submittedName>
        <fullName evidence="3">Pentatricopeptide repeat-containing protein, chloroplastic</fullName>
    </submittedName>
</protein>
<dbReference type="Proteomes" id="UP000288805">
    <property type="component" value="Unassembled WGS sequence"/>
</dbReference>
<dbReference type="Gene3D" id="1.25.40.10">
    <property type="entry name" value="Tetratricopeptide repeat domain"/>
    <property type="match status" value="3"/>
</dbReference>
<sequence length="520" mass="59746">MDIHCCRATLRQTCLFNTNILFSKILIIKPKTLFTPSSLSSHSHSRLQTHHLQLSHNSNPTKHTTLLVETLHEDERLGVLIQKLSNKDSSPLQILRDDGDWSKQHFWAVIRFLKDASRSSEILPVIFLLLPLHFLSHIVFHLWKDMDKSRINEFNYAKIIGLLSQEDLAEESVLALEEMKTHGLKPSLEIYNLVIHCFARKGEFDRALYFLNELKANNLIADTETYDGLIQSYGKYKMYDELDECVKKMESDGCLPDHITYNLLIQEFSRGGLLKRMERVFQTVLSKKMGLQSSTLVVMLEAYANFGIIEKMENAYRRVLNSKTSLKDDLIRKLAEVYIENYKFSRLADMGLDLASVTSRTDLVWCLRLLSHACLLSRKGLDSIVKEMEAKNVPWNATVANTILLAYLKMKDFTRLRILLLELSTRHVKPDIVTVGILFDANRIGFNGTTALNTWRRTGFLDEAVEMNTDPLVLSAFGKGNFLQSCEEMYSSLEPEARKKKIWTYQNLIDLVFNNRGGPN</sequence>
<organism evidence="3 4">
    <name type="scientific">Vitis vinifera</name>
    <name type="common">Grape</name>
    <dbReference type="NCBI Taxonomy" id="29760"/>
    <lineage>
        <taxon>Eukaryota</taxon>
        <taxon>Viridiplantae</taxon>
        <taxon>Streptophyta</taxon>
        <taxon>Embryophyta</taxon>
        <taxon>Tracheophyta</taxon>
        <taxon>Spermatophyta</taxon>
        <taxon>Magnoliopsida</taxon>
        <taxon>eudicotyledons</taxon>
        <taxon>Gunneridae</taxon>
        <taxon>Pentapetalae</taxon>
        <taxon>rosids</taxon>
        <taxon>Vitales</taxon>
        <taxon>Vitaceae</taxon>
        <taxon>Viteae</taxon>
        <taxon>Vitis</taxon>
    </lineage>
</organism>
<dbReference type="PANTHER" id="PTHR47493">
    <property type="entry name" value="OS08G0520200 PROTEIN"/>
    <property type="match status" value="1"/>
</dbReference>
<name>A0A438HFH9_VITVI</name>
<dbReference type="Pfam" id="PF01535">
    <property type="entry name" value="PPR"/>
    <property type="match status" value="1"/>
</dbReference>
<gene>
    <name evidence="3" type="primary">VvCHDp001101_2</name>
    <name evidence="3" type="ORF">CK203_044984</name>
</gene>
<dbReference type="AlphaFoldDB" id="A0A438HFH9"/>
<accession>A0A438HFH9</accession>